<dbReference type="AlphaFoldDB" id="B0C3M6"/>
<dbReference type="KEGG" id="amr:AM1_4889"/>
<dbReference type="RefSeq" id="WP_012165137.1">
    <property type="nucleotide sequence ID" value="NC_009925.1"/>
</dbReference>
<dbReference type="OrthoDB" id="9802667at2"/>
<evidence type="ECO:0000313" key="7">
    <source>
        <dbReference type="Proteomes" id="UP000000268"/>
    </source>
</evidence>
<dbReference type="GO" id="GO:0016829">
    <property type="term" value="F:lyase activity"/>
    <property type="evidence" value="ECO:0007669"/>
    <property type="project" value="UniProtKB-KW"/>
</dbReference>
<keyword evidence="4" id="KW-0456">Lyase</keyword>
<comment type="subunit">
    <text evidence="3">Homotrimer.</text>
</comment>
<evidence type="ECO:0000313" key="6">
    <source>
        <dbReference type="EMBL" id="ABW29860.1"/>
    </source>
</evidence>
<dbReference type="PANTHER" id="PTHR30246:SF1">
    <property type="entry name" value="2-DEHYDRO-3-DEOXY-6-PHOSPHOGALACTONATE ALDOLASE-RELATED"/>
    <property type="match status" value="1"/>
</dbReference>
<comment type="similarity">
    <text evidence="2">Belongs to the KHG/KDPG aldolase family.</text>
</comment>
<accession>B0C3M6</accession>
<organism evidence="6 7">
    <name type="scientific">Acaryochloris marina (strain MBIC 11017)</name>
    <dbReference type="NCBI Taxonomy" id="329726"/>
    <lineage>
        <taxon>Bacteria</taxon>
        <taxon>Bacillati</taxon>
        <taxon>Cyanobacteriota</taxon>
        <taxon>Cyanophyceae</taxon>
        <taxon>Acaryochloridales</taxon>
        <taxon>Acaryochloridaceae</taxon>
        <taxon>Acaryochloris</taxon>
    </lineage>
</organism>
<dbReference type="InterPro" id="IPR013785">
    <property type="entry name" value="Aldolase_TIM"/>
</dbReference>
<gene>
    <name evidence="6" type="primary">eda</name>
    <name evidence="6" type="ordered locus">AM1_4889</name>
</gene>
<dbReference type="Gene3D" id="3.20.20.70">
    <property type="entry name" value="Aldolase class I"/>
    <property type="match status" value="1"/>
</dbReference>
<comment type="pathway">
    <text evidence="1">Carbohydrate acid metabolism.</text>
</comment>
<dbReference type="Proteomes" id="UP000000268">
    <property type="component" value="Chromosome"/>
</dbReference>
<keyword evidence="5" id="KW-0119">Carbohydrate metabolism</keyword>
<dbReference type="HOGENOM" id="CLU_077795_2_2_3"/>
<sequence>MTQNLWLKTVRHHRAIGVVRAPELTLGVRMAEAIAQAGMTLIEIAWNSYQSATLVTQLREILPNCQIGVGTILTVDQLHFAIAAGAQFCFCPHVNLNIIQAAVAQDIPIIPGALSPTEIVTAWQAGASSVKIFPVEMMGGSQYIQSLQGPLGHIPVIPTGGVTLENAVALIQAGAVGVGLSSYLFPKEALQAEDWPAITRRTEQLLQQLQDLCCD</sequence>
<proteinExistence type="inferred from homology"/>
<dbReference type="PANTHER" id="PTHR30246">
    <property type="entry name" value="2-KETO-3-DEOXY-6-PHOSPHOGLUCONATE ALDOLASE"/>
    <property type="match status" value="1"/>
</dbReference>
<protein>
    <submittedName>
        <fullName evidence="6">2-dehydro-3-deoxyphosphogluconate aldolase/4-hydroxy-2-oxoglutarate aldolase</fullName>
    </submittedName>
</protein>
<dbReference type="Pfam" id="PF01081">
    <property type="entry name" value="Aldolase"/>
    <property type="match status" value="1"/>
</dbReference>
<evidence type="ECO:0000256" key="5">
    <source>
        <dbReference type="ARBA" id="ARBA00023277"/>
    </source>
</evidence>
<keyword evidence="7" id="KW-1185">Reference proteome</keyword>
<reference evidence="6 7" key="1">
    <citation type="journal article" date="2008" name="Proc. Natl. Acad. Sci. U.S.A.">
        <title>Niche adaptation and genome expansion in the chlorophyll d-producing cyanobacterium Acaryochloris marina.</title>
        <authorList>
            <person name="Swingley W.D."/>
            <person name="Chen M."/>
            <person name="Cheung P.C."/>
            <person name="Conrad A.L."/>
            <person name="Dejesa L.C."/>
            <person name="Hao J."/>
            <person name="Honchak B.M."/>
            <person name="Karbach L.E."/>
            <person name="Kurdoglu A."/>
            <person name="Lahiri S."/>
            <person name="Mastrian S.D."/>
            <person name="Miyashita H."/>
            <person name="Page L."/>
            <person name="Ramakrishna P."/>
            <person name="Satoh S."/>
            <person name="Sattley W.M."/>
            <person name="Shimada Y."/>
            <person name="Taylor H.L."/>
            <person name="Tomo T."/>
            <person name="Tsuchiya T."/>
            <person name="Wang Z.T."/>
            <person name="Raymond J."/>
            <person name="Mimuro M."/>
            <person name="Blankenship R.E."/>
            <person name="Touchman J.W."/>
        </authorList>
    </citation>
    <scope>NUCLEOTIDE SEQUENCE [LARGE SCALE GENOMIC DNA]</scope>
    <source>
        <strain evidence="7">MBIC 11017</strain>
    </source>
</reference>
<dbReference type="STRING" id="329726.AM1_4889"/>
<dbReference type="EMBL" id="CP000828">
    <property type="protein sequence ID" value="ABW29860.1"/>
    <property type="molecule type" value="Genomic_DNA"/>
</dbReference>
<dbReference type="CDD" id="cd00452">
    <property type="entry name" value="KDPG_aldolase"/>
    <property type="match status" value="1"/>
</dbReference>
<dbReference type="NCBIfam" id="TIGR01182">
    <property type="entry name" value="eda"/>
    <property type="match status" value="1"/>
</dbReference>
<evidence type="ECO:0000256" key="2">
    <source>
        <dbReference type="ARBA" id="ARBA00006906"/>
    </source>
</evidence>
<dbReference type="NCBIfam" id="NF005673">
    <property type="entry name" value="PRK07455.1"/>
    <property type="match status" value="1"/>
</dbReference>
<dbReference type="InterPro" id="IPR000887">
    <property type="entry name" value="Aldlse_KDPG_KHG"/>
</dbReference>
<evidence type="ECO:0000256" key="3">
    <source>
        <dbReference type="ARBA" id="ARBA00011233"/>
    </source>
</evidence>
<dbReference type="eggNOG" id="COG0800">
    <property type="taxonomic scope" value="Bacteria"/>
</dbReference>
<name>B0C3M6_ACAM1</name>
<dbReference type="SUPFAM" id="SSF51569">
    <property type="entry name" value="Aldolase"/>
    <property type="match status" value="1"/>
</dbReference>
<evidence type="ECO:0000256" key="4">
    <source>
        <dbReference type="ARBA" id="ARBA00023239"/>
    </source>
</evidence>
<evidence type="ECO:0000256" key="1">
    <source>
        <dbReference type="ARBA" id="ARBA00004761"/>
    </source>
</evidence>